<gene>
    <name evidence="2" type="ORF">C5471_10145</name>
</gene>
<keyword evidence="1" id="KW-0472">Membrane</keyword>
<keyword evidence="1" id="KW-0812">Transmembrane</keyword>
<dbReference type="RefSeq" id="WP_133813761.1">
    <property type="nucleotide sequence ID" value="NZ_CAWPIF010000017.1"/>
</dbReference>
<comment type="caution">
    <text evidence="2">The sequence shown here is derived from an EMBL/GenBank/DDBJ whole genome shotgun (WGS) entry which is preliminary data.</text>
</comment>
<dbReference type="EMBL" id="PUJU01000017">
    <property type="protein sequence ID" value="NHB88049.1"/>
    <property type="molecule type" value="Genomic_DNA"/>
</dbReference>
<dbReference type="Proteomes" id="UP000697802">
    <property type="component" value="Unassembled WGS sequence"/>
</dbReference>
<evidence type="ECO:0000313" key="2">
    <source>
        <dbReference type="EMBL" id="NHB88049.1"/>
    </source>
</evidence>
<feature type="transmembrane region" description="Helical" evidence="1">
    <location>
        <begin position="122"/>
        <end position="144"/>
    </location>
</feature>
<proteinExistence type="predicted"/>
<feature type="transmembrane region" description="Helical" evidence="1">
    <location>
        <begin position="88"/>
        <end position="110"/>
    </location>
</feature>
<sequence>MKSHLVKSDINKRYYSRARGYVQDILLALLGTGLYCVLTGKINLNAPPNWFINVVGFTLFLWFIFWDFKHHRTKIFIRPSRSNNKDAISNRVDVVIKLIIGIICTSFYDWMLAKPEEALKAVIVFLEFYSIFCLCIFLFGYYTISLSDGNES</sequence>
<organism evidence="2 3">
    <name type="scientific">Photorhabdus tasmaniensis</name>
    <dbReference type="NCBI Taxonomy" id="1004159"/>
    <lineage>
        <taxon>Bacteria</taxon>
        <taxon>Pseudomonadati</taxon>
        <taxon>Pseudomonadota</taxon>
        <taxon>Gammaproteobacteria</taxon>
        <taxon>Enterobacterales</taxon>
        <taxon>Morganellaceae</taxon>
        <taxon>Photorhabdus</taxon>
    </lineage>
</organism>
<evidence type="ECO:0000313" key="3">
    <source>
        <dbReference type="Proteomes" id="UP000697802"/>
    </source>
</evidence>
<protein>
    <submittedName>
        <fullName evidence="2">Uncharacterized protein</fullName>
    </submittedName>
</protein>
<keyword evidence="3" id="KW-1185">Reference proteome</keyword>
<feature type="transmembrane region" description="Helical" evidence="1">
    <location>
        <begin position="50"/>
        <end position="68"/>
    </location>
</feature>
<name>A0ABX0GGX0_9GAMM</name>
<feature type="transmembrane region" description="Helical" evidence="1">
    <location>
        <begin position="21"/>
        <end position="44"/>
    </location>
</feature>
<reference evidence="2 3" key="1">
    <citation type="submission" date="2018-02" db="EMBL/GenBank/DDBJ databases">
        <authorList>
            <person name="Machado R.A."/>
        </authorList>
    </citation>
    <scope>NUCLEOTIDE SEQUENCE [LARGE SCALE GENOMIC DNA]</scope>
    <source>
        <strain evidence="2 3">T327</strain>
    </source>
</reference>
<accession>A0ABX0GGX0</accession>
<keyword evidence="1" id="KW-1133">Transmembrane helix</keyword>
<evidence type="ECO:0000256" key="1">
    <source>
        <dbReference type="SAM" id="Phobius"/>
    </source>
</evidence>